<proteinExistence type="predicted"/>
<accession>A0A0H5SIL1</accession>
<reference evidence="2 3" key="1">
    <citation type="submission" date="2015-06" db="EMBL/GenBank/DDBJ databases">
        <authorList>
            <person name="Wibberg Daniel"/>
        </authorList>
    </citation>
    <scope>NUCLEOTIDE SEQUENCE [LARGE SCALE GENOMIC DNA]</scope>
    <source>
        <strain evidence="2 3">T3/55T</strain>
    </source>
</reference>
<keyword evidence="3" id="KW-1185">Reference proteome</keyword>
<evidence type="ECO:0000256" key="1">
    <source>
        <dbReference type="SAM" id="Phobius"/>
    </source>
</evidence>
<evidence type="ECO:0000313" key="2">
    <source>
        <dbReference type="EMBL" id="CRZ34935.1"/>
    </source>
</evidence>
<keyword evidence="1" id="KW-0472">Membrane</keyword>
<organism evidence="2 3">
    <name type="scientific">Herbinix hemicellulosilytica</name>
    <dbReference type="NCBI Taxonomy" id="1564487"/>
    <lineage>
        <taxon>Bacteria</taxon>
        <taxon>Bacillati</taxon>
        <taxon>Bacillota</taxon>
        <taxon>Clostridia</taxon>
        <taxon>Lachnospirales</taxon>
        <taxon>Lachnospiraceae</taxon>
        <taxon>Herbinix</taxon>
    </lineage>
</organism>
<keyword evidence="1" id="KW-1133">Transmembrane helix</keyword>
<dbReference type="Proteomes" id="UP000236497">
    <property type="component" value="Unassembled WGS sequence"/>
</dbReference>
<sequence length="43" mass="4889">MAYILIFILGLKLDMPITFLYTTGICAVLKLIDAAYRTIHKDD</sequence>
<dbReference type="EMBL" id="CVTD020000017">
    <property type="protein sequence ID" value="CRZ34935.1"/>
    <property type="molecule type" value="Genomic_DNA"/>
</dbReference>
<gene>
    <name evidence="2" type="ORF">HHT355_1735</name>
</gene>
<feature type="transmembrane region" description="Helical" evidence="1">
    <location>
        <begin position="6"/>
        <end position="32"/>
    </location>
</feature>
<name>A0A0H5SIL1_HERHM</name>
<dbReference type="AlphaFoldDB" id="A0A0H5SIL1"/>
<protein>
    <submittedName>
        <fullName evidence="2">Putative membrane protein</fullName>
    </submittedName>
</protein>
<evidence type="ECO:0000313" key="3">
    <source>
        <dbReference type="Proteomes" id="UP000236497"/>
    </source>
</evidence>
<keyword evidence="1" id="KW-0812">Transmembrane</keyword>